<dbReference type="FunFam" id="3.10.290.10:FF:000002">
    <property type="entry name" value="40S ribosomal protein S4"/>
    <property type="match status" value="1"/>
</dbReference>
<dbReference type="GO" id="GO:0006412">
    <property type="term" value="P:translation"/>
    <property type="evidence" value="ECO:0007669"/>
    <property type="project" value="InterPro"/>
</dbReference>
<evidence type="ECO:0000313" key="8">
    <source>
        <dbReference type="EMBL" id="MPC28442.1"/>
    </source>
</evidence>
<keyword evidence="2" id="KW-0699">rRNA-binding</keyword>
<reference evidence="8 9" key="1">
    <citation type="submission" date="2019-05" db="EMBL/GenBank/DDBJ databases">
        <title>Another draft genome of Portunus trituberculatus and its Hox gene families provides insights of decapod evolution.</title>
        <authorList>
            <person name="Jeong J.-H."/>
            <person name="Song I."/>
            <person name="Kim S."/>
            <person name="Choi T."/>
            <person name="Kim D."/>
            <person name="Ryu S."/>
            <person name="Kim W."/>
        </authorList>
    </citation>
    <scope>NUCLEOTIDE SEQUENCE [LARGE SCALE GENOMIC DNA]</scope>
    <source>
        <tissue evidence="8">Muscle</tissue>
    </source>
</reference>
<dbReference type="Pfam" id="PF08071">
    <property type="entry name" value="RS4NT"/>
    <property type="match status" value="1"/>
</dbReference>
<proteinExistence type="inferred from homology"/>
<evidence type="ECO:0000256" key="1">
    <source>
        <dbReference type="ARBA" id="ARBA00007500"/>
    </source>
</evidence>
<feature type="domain" description="Small ribosomal subunit protein eS4 N-terminal" evidence="7">
    <location>
        <begin position="128"/>
        <end position="164"/>
    </location>
</feature>
<dbReference type="InterPro" id="IPR000876">
    <property type="entry name" value="Ribosomal_eS4"/>
</dbReference>
<dbReference type="Proteomes" id="UP000324222">
    <property type="component" value="Unassembled WGS sequence"/>
</dbReference>
<keyword evidence="3" id="KW-0694">RNA-binding</keyword>
<dbReference type="EMBL" id="VSRR010001913">
    <property type="protein sequence ID" value="MPC28442.1"/>
    <property type="molecule type" value="Genomic_DNA"/>
</dbReference>
<keyword evidence="9" id="KW-1185">Reference proteome</keyword>
<name>A0A5B7E337_PORTR</name>
<dbReference type="OrthoDB" id="1109245at2759"/>
<dbReference type="InterPro" id="IPR013843">
    <property type="entry name" value="Ribosomal_eS4_N"/>
</dbReference>
<protein>
    <recommendedName>
        <fullName evidence="6">40S ribosomal protein S4</fullName>
    </recommendedName>
</protein>
<evidence type="ECO:0000256" key="5">
    <source>
        <dbReference type="ARBA" id="ARBA00023274"/>
    </source>
</evidence>
<evidence type="ECO:0000313" key="9">
    <source>
        <dbReference type="Proteomes" id="UP000324222"/>
    </source>
</evidence>
<keyword evidence="5" id="KW-0687">Ribonucleoprotein</keyword>
<keyword evidence="4 8" id="KW-0689">Ribosomal protein</keyword>
<dbReference type="GO" id="GO:0019843">
    <property type="term" value="F:rRNA binding"/>
    <property type="evidence" value="ECO:0007669"/>
    <property type="project" value="UniProtKB-KW"/>
</dbReference>
<dbReference type="InterPro" id="IPR036986">
    <property type="entry name" value="S4_RNA-bd_sf"/>
</dbReference>
<evidence type="ECO:0000256" key="4">
    <source>
        <dbReference type="ARBA" id="ARBA00022980"/>
    </source>
</evidence>
<dbReference type="PANTHER" id="PTHR11581">
    <property type="entry name" value="30S/40S RIBOSOMAL PROTEIN S4"/>
    <property type="match status" value="1"/>
</dbReference>
<evidence type="ECO:0000256" key="6">
    <source>
        <dbReference type="ARBA" id="ARBA00035402"/>
    </source>
</evidence>
<evidence type="ECO:0000256" key="2">
    <source>
        <dbReference type="ARBA" id="ARBA00022730"/>
    </source>
</evidence>
<dbReference type="PANTHER" id="PTHR11581:SF0">
    <property type="entry name" value="SMALL RIBOSOMAL SUBUNIT PROTEIN ES4"/>
    <property type="match status" value="1"/>
</dbReference>
<dbReference type="GO" id="GO:0022627">
    <property type="term" value="C:cytosolic small ribosomal subunit"/>
    <property type="evidence" value="ECO:0007669"/>
    <property type="project" value="TreeGrafter"/>
</dbReference>
<organism evidence="8 9">
    <name type="scientific">Portunus trituberculatus</name>
    <name type="common">Swimming crab</name>
    <name type="synonym">Neptunus trituberculatus</name>
    <dbReference type="NCBI Taxonomy" id="210409"/>
    <lineage>
        <taxon>Eukaryota</taxon>
        <taxon>Metazoa</taxon>
        <taxon>Ecdysozoa</taxon>
        <taxon>Arthropoda</taxon>
        <taxon>Crustacea</taxon>
        <taxon>Multicrustacea</taxon>
        <taxon>Malacostraca</taxon>
        <taxon>Eumalacostraca</taxon>
        <taxon>Eucarida</taxon>
        <taxon>Decapoda</taxon>
        <taxon>Pleocyemata</taxon>
        <taxon>Brachyura</taxon>
        <taxon>Eubrachyura</taxon>
        <taxon>Portunoidea</taxon>
        <taxon>Portunidae</taxon>
        <taxon>Portuninae</taxon>
        <taxon>Portunus</taxon>
    </lineage>
</organism>
<sequence>MYPTPIQSDQDHQGLGELWSAQTDCLVTTSYSNEGNNYQTSRKLACKVGNSRQQNMSMWGRKEEGLRNKISPLPHPPSRLHHLLIKLSQDSPKWRCLRYFNSASWGDLRRYHADFPWNDYCLCQTHLRGPKHHLKRLVAPKSWMLDKLGGVYAPRPSTGPHRLRECLPLVILLRNRLKYALTNTEVMKITMQRLIRVDGKIRTDRNFPTGFMGGYSYIVLSMSV</sequence>
<accession>A0A5B7E337</accession>
<comment type="similarity">
    <text evidence="1">Belongs to the eukaryotic ribosomal protein eS4 family.</text>
</comment>
<evidence type="ECO:0000256" key="3">
    <source>
        <dbReference type="ARBA" id="ARBA00022884"/>
    </source>
</evidence>
<dbReference type="AlphaFoldDB" id="A0A5B7E337"/>
<evidence type="ECO:0000259" key="7">
    <source>
        <dbReference type="Pfam" id="PF08071"/>
    </source>
</evidence>
<dbReference type="Gene3D" id="3.10.290.10">
    <property type="entry name" value="RNA-binding S4 domain"/>
    <property type="match status" value="1"/>
</dbReference>
<gene>
    <name evidence="8" type="primary">RpS4_2</name>
    <name evidence="8" type="ORF">E2C01_021648</name>
</gene>
<comment type="caution">
    <text evidence="8">The sequence shown here is derived from an EMBL/GenBank/DDBJ whole genome shotgun (WGS) entry which is preliminary data.</text>
</comment>
<dbReference type="GO" id="GO:0003735">
    <property type="term" value="F:structural constituent of ribosome"/>
    <property type="evidence" value="ECO:0007669"/>
    <property type="project" value="InterPro"/>
</dbReference>